<dbReference type="GO" id="GO:0004516">
    <property type="term" value="F:nicotinate phosphoribosyltransferase activity"/>
    <property type="evidence" value="ECO:0007669"/>
    <property type="project" value="UniProtKB-UniRule"/>
</dbReference>
<evidence type="ECO:0000256" key="8">
    <source>
        <dbReference type="RuleBase" id="RU003838"/>
    </source>
</evidence>
<dbReference type="InterPro" id="IPR040727">
    <property type="entry name" value="NAPRTase_N"/>
</dbReference>
<dbReference type="Proteomes" id="UP000780801">
    <property type="component" value="Unassembled WGS sequence"/>
</dbReference>
<comment type="function">
    <text evidence="8">Catalyzes the synthesis of beta-nicotinate D-ribonucleotide from nicotinate and 5-phospho-D-ribose 1-phosphate at the expense of ATP.</text>
</comment>
<evidence type="ECO:0000256" key="6">
    <source>
        <dbReference type="ARBA" id="ARBA00022642"/>
    </source>
</evidence>
<dbReference type="SUPFAM" id="SSF54675">
    <property type="entry name" value="Nicotinate/Quinolinate PRTase N-terminal domain-like"/>
    <property type="match status" value="1"/>
</dbReference>
<dbReference type="PANTHER" id="PTHR11098:SF1">
    <property type="entry name" value="NICOTINATE PHOSPHORIBOSYLTRANSFERASE"/>
    <property type="match status" value="1"/>
</dbReference>
<proteinExistence type="inferred from homology"/>
<evidence type="ECO:0000313" key="11">
    <source>
        <dbReference type="EMBL" id="KAF9584243.1"/>
    </source>
</evidence>
<evidence type="ECO:0000256" key="3">
    <source>
        <dbReference type="ARBA" id="ARBA00013236"/>
    </source>
</evidence>
<gene>
    <name evidence="11" type="primary">NPT1</name>
    <name evidence="11" type="ORF">BGW38_007104</name>
</gene>
<comment type="similarity">
    <text evidence="2 8">Belongs to the NAPRTase family.</text>
</comment>
<dbReference type="Pfam" id="PF04095">
    <property type="entry name" value="NAPRTase"/>
    <property type="match status" value="1"/>
</dbReference>
<name>A0A9P6KGP2_9FUNG</name>
<evidence type="ECO:0000256" key="5">
    <source>
        <dbReference type="ARBA" id="ARBA00022598"/>
    </source>
</evidence>
<dbReference type="AlphaFoldDB" id="A0A9P6KGP2"/>
<dbReference type="Pfam" id="PF17767">
    <property type="entry name" value="NAPRTase_N"/>
    <property type="match status" value="1"/>
</dbReference>
<evidence type="ECO:0000256" key="4">
    <source>
        <dbReference type="ARBA" id="ARBA00022553"/>
    </source>
</evidence>
<dbReference type="OrthoDB" id="193380at2759"/>
<evidence type="ECO:0000259" key="9">
    <source>
        <dbReference type="Pfam" id="PF04095"/>
    </source>
</evidence>
<dbReference type="NCBIfam" id="TIGR01514">
    <property type="entry name" value="NAPRTase"/>
    <property type="match status" value="1"/>
</dbReference>
<evidence type="ECO:0000256" key="1">
    <source>
        <dbReference type="ARBA" id="ARBA00004952"/>
    </source>
</evidence>
<dbReference type="GO" id="GO:0034355">
    <property type="term" value="P:NAD+ biosynthetic process via the salvage pathway"/>
    <property type="evidence" value="ECO:0007669"/>
    <property type="project" value="TreeGrafter"/>
</dbReference>
<sequence length="443" mass="49213">MSQAHPSVPASSDACTSILDNDLYKFTMQQAVLQHYPNTPCHYRFTNRSPALAQLPAKALPWLKEKINDFAQLRLCPEERQFLEEKCPFLSKTYLDWLQDEFRFDPSNEVAIQWVTGVNPDNSSLQTTSATVDSLSSTSGSQDDHAEITITGLWHQVILYEVPILALVSEAHLRFGDQKWSHEGQFEKAKLKAERLVRAGAKFAEFGTRRRRDFETQQIVLSGLKAGSPLPSQAGRGQGFLTGTSNLHFARTMDLAPIGTMAHEWFMGIAAILGSAAKANQVALERWAETYPGHVLGIALTDTFTTEVFLKTFKGSVARDWPGVRHDSGDPGEFMERMIQYYDQDPEVGKEGRKTKRIVFSDGLTVDKAIQLQEAADAKGILVSFGIGTHFTNDYENSPAMNIVIKLHSCAGKECVKLSDDKSKISGRPAILEEVKQQTGAMI</sequence>
<evidence type="ECO:0000256" key="7">
    <source>
        <dbReference type="ARBA" id="ARBA00048668"/>
    </source>
</evidence>
<accession>A0A9P6KGP2</accession>
<keyword evidence="12" id="KW-1185">Reference proteome</keyword>
<dbReference type="PANTHER" id="PTHR11098">
    <property type="entry name" value="NICOTINATE PHOSPHORIBOSYLTRANSFERASE"/>
    <property type="match status" value="1"/>
</dbReference>
<feature type="domain" description="Nicotinate/nicotinamide phosphoribosyltransferase" evidence="9">
    <location>
        <begin position="202"/>
        <end position="437"/>
    </location>
</feature>
<feature type="domain" description="Nicotinate phosphoribosyltransferase N-terminal" evidence="10">
    <location>
        <begin position="19"/>
        <end position="126"/>
    </location>
</feature>
<protein>
    <recommendedName>
        <fullName evidence="3 8">Nicotinate phosphoribosyltransferase</fullName>
        <ecNumber evidence="3 8">6.3.4.21</ecNumber>
    </recommendedName>
</protein>
<comment type="caution">
    <text evidence="11">The sequence shown here is derived from an EMBL/GenBank/DDBJ whole genome shotgun (WGS) entry which is preliminary data.</text>
</comment>
<dbReference type="EMBL" id="JAABOA010000463">
    <property type="protein sequence ID" value="KAF9584243.1"/>
    <property type="molecule type" value="Genomic_DNA"/>
</dbReference>
<keyword evidence="11" id="KW-0808">Transferase</keyword>
<dbReference type="InterPro" id="IPR041525">
    <property type="entry name" value="N/Namide_PRibTrfase"/>
</dbReference>
<dbReference type="Gene3D" id="3.20.140.10">
    <property type="entry name" value="nicotinate phosphoribosyltransferase"/>
    <property type="match status" value="1"/>
</dbReference>
<dbReference type="InterPro" id="IPR007229">
    <property type="entry name" value="Nic_PRibTrfase-Fam"/>
</dbReference>
<evidence type="ECO:0000259" key="10">
    <source>
        <dbReference type="Pfam" id="PF17767"/>
    </source>
</evidence>
<dbReference type="InterPro" id="IPR006406">
    <property type="entry name" value="Nic_PRibTrfase"/>
</dbReference>
<comment type="pathway">
    <text evidence="1 8">Cofactor biosynthesis; NAD(+) biosynthesis; nicotinate D-ribonucleotide from nicotinate: step 1/1.</text>
</comment>
<comment type="PTM">
    <text evidence="8">Transiently phosphorylated on a His residue during the reaction cycle. Phosphorylation strongly increases the affinity for substrates and increases the rate of nicotinate D-ribonucleotide production. Dephosphorylation regenerates the low-affinity form of the enzyme, leading to product release.</text>
</comment>
<comment type="catalytic activity">
    <reaction evidence="7 8">
        <text>5-phospho-alpha-D-ribose 1-diphosphate + nicotinate + ATP + H2O = nicotinate beta-D-ribonucleotide + ADP + phosphate + diphosphate</text>
        <dbReference type="Rhea" id="RHEA:36163"/>
        <dbReference type="ChEBI" id="CHEBI:15377"/>
        <dbReference type="ChEBI" id="CHEBI:30616"/>
        <dbReference type="ChEBI" id="CHEBI:32544"/>
        <dbReference type="ChEBI" id="CHEBI:33019"/>
        <dbReference type="ChEBI" id="CHEBI:43474"/>
        <dbReference type="ChEBI" id="CHEBI:57502"/>
        <dbReference type="ChEBI" id="CHEBI:58017"/>
        <dbReference type="ChEBI" id="CHEBI:456216"/>
        <dbReference type="EC" id="6.3.4.21"/>
    </reaction>
</comment>
<dbReference type="GO" id="GO:0016757">
    <property type="term" value="F:glycosyltransferase activity"/>
    <property type="evidence" value="ECO:0007669"/>
    <property type="project" value="UniProtKB-KW"/>
</dbReference>
<keyword evidence="4" id="KW-0597">Phosphoprotein</keyword>
<organism evidence="11 12">
    <name type="scientific">Lunasporangiospora selenospora</name>
    <dbReference type="NCBI Taxonomy" id="979761"/>
    <lineage>
        <taxon>Eukaryota</taxon>
        <taxon>Fungi</taxon>
        <taxon>Fungi incertae sedis</taxon>
        <taxon>Mucoromycota</taxon>
        <taxon>Mortierellomycotina</taxon>
        <taxon>Mortierellomycetes</taxon>
        <taxon>Mortierellales</taxon>
        <taxon>Mortierellaceae</taxon>
        <taxon>Lunasporangiospora</taxon>
    </lineage>
</organism>
<dbReference type="SUPFAM" id="SSF51690">
    <property type="entry name" value="Nicotinate/Quinolinate PRTase C-terminal domain-like"/>
    <property type="match status" value="1"/>
</dbReference>
<dbReference type="GO" id="GO:0005829">
    <property type="term" value="C:cytosol"/>
    <property type="evidence" value="ECO:0007669"/>
    <property type="project" value="TreeGrafter"/>
</dbReference>
<reference evidence="11" key="1">
    <citation type="journal article" date="2020" name="Fungal Divers.">
        <title>Resolving the Mortierellaceae phylogeny through synthesis of multi-gene phylogenetics and phylogenomics.</title>
        <authorList>
            <person name="Vandepol N."/>
            <person name="Liber J."/>
            <person name="Desiro A."/>
            <person name="Na H."/>
            <person name="Kennedy M."/>
            <person name="Barry K."/>
            <person name="Grigoriev I.V."/>
            <person name="Miller A.N."/>
            <person name="O'Donnell K."/>
            <person name="Stajich J.E."/>
            <person name="Bonito G."/>
        </authorList>
    </citation>
    <scope>NUCLEOTIDE SEQUENCE</scope>
    <source>
        <strain evidence="11">KOD1015</strain>
    </source>
</reference>
<dbReference type="PIRSF" id="PIRSF000484">
    <property type="entry name" value="NAPRT"/>
    <property type="match status" value="1"/>
</dbReference>
<evidence type="ECO:0000256" key="2">
    <source>
        <dbReference type="ARBA" id="ARBA00010897"/>
    </source>
</evidence>
<dbReference type="InterPro" id="IPR036068">
    <property type="entry name" value="Nicotinate_pribotase-like_C"/>
</dbReference>
<keyword evidence="5 8" id="KW-0436">Ligase</keyword>
<keyword evidence="11" id="KW-0328">Glycosyltransferase</keyword>
<keyword evidence="6 8" id="KW-0662">Pyridine nucleotide biosynthesis</keyword>
<dbReference type="EC" id="6.3.4.21" evidence="3 8"/>
<evidence type="ECO:0000313" key="12">
    <source>
        <dbReference type="Proteomes" id="UP000780801"/>
    </source>
</evidence>